<keyword evidence="5" id="KW-0012">Acyltransferase</keyword>
<dbReference type="PATRIC" id="fig|888050.3.peg.1455"/>
<evidence type="ECO:0000313" key="9">
    <source>
        <dbReference type="Proteomes" id="UP000013015"/>
    </source>
</evidence>
<dbReference type="RefSeq" id="WP_005963976.1">
    <property type="nucleotide sequence ID" value="NZ_CP040505.1"/>
</dbReference>
<dbReference type="SUPFAM" id="SSF55729">
    <property type="entry name" value="Acyl-CoA N-acyltransferases (Nat)"/>
    <property type="match status" value="1"/>
</dbReference>
<dbReference type="PROSITE" id="PS51191">
    <property type="entry name" value="FEMABX"/>
    <property type="match status" value="1"/>
</dbReference>
<dbReference type="GO" id="GO:0071555">
    <property type="term" value="P:cell wall organization"/>
    <property type="evidence" value="ECO:0007669"/>
    <property type="project" value="UniProtKB-KW"/>
</dbReference>
<comment type="caution">
    <text evidence="8">The sequence shown here is derived from an EMBL/GenBank/DDBJ whole genome shotgun (WGS) entry which is preliminary data.</text>
</comment>
<dbReference type="GO" id="GO:0008360">
    <property type="term" value="P:regulation of cell shape"/>
    <property type="evidence" value="ECO:0007669"/>
    <property type="project" value="UniProtKB-KW"/>
</dbReference>
<keyword evidence="3" id="KW-0133">Cell shape</keyword>
<keyword evidence="4" id="KW-0573">Peptidoglycan synthesis</keyword>
<evidence type="ECO:0000256" key="1">
    <source>
        <dbReference type="ARBA" id="ARBA00009943"/>
    </source>
</evidence>
<dbReference type="Proteomes" id="UP000013015">
    <property type="component" value="Unassembled WGS sequence"/>
</dbReference>
<dbReference type="Pfam" id="PF13480">
    <property type="entry name" value="Acetyltransf_6"/>
    <property type="match status" value="1"/>
</dbReference>
<dbReference type="eggNOG" id="COG2348">
    <property type="taxonomic scope" value="Bacteria"/>
</dbReference>
<evidence type="ECO:0000259" key="7">
    <source>
        <dbReference type="Pfam" id="PF13480"/>
    </source>
</evidence>
<evidence type="ECO:0000256" key="4">
    <source>
        <dbReference type="ARBA" id="ARBA00022984"/>
    </source>
</evidence>
<dbReference type="PANTHER" id="PTHR36174:SF1">
    <property type="entry name" value="LIPID II:GLYCINE GLYCYLTRANSFERASE"/>
    <property type="match status" value="1"/>
</dbReference>
<dbReference type="Gene3D" id="3.40.630.30">
    <property type="match status" value="1"/>
</dbReference>
<dbReference type="OrthoDB" id="3185680at2"/>
<dbReference type="EMBL" id="AQHZ01000024">
    <property type="protein sequence ID" value="ENO17609.1"/>
    <property type="molecule type" value="Genomic_DNA"/>
</dbReference>
<keyword evidence="6" id="KW-0961">Cell wall biogenesis/degradation</keyword>
<keyword evidence="9" id="KW-1185">Reference proteome</keyword>
<dbReference type="InterPro" id="IPR050644">
    <property type="entry name" value="PG_Glycine_Bridge_Synth"/>
</dbReference>
<gene>
    <name evidence="8" type="ORF">HMPREF9004_1519</name>
</gene>
<proteinExistence type="inferred from homology"/>
<dbReference type="GO" id="GO:0016755">
    <property type="term" value="F:aminoacyltransferase activity"/>
    <property type="evidence" value="ECO:0007669"/>
    <property type="project" value="InterPro"/>
</dbReference>
<dbReference type="PANTHER" id="PTHR36174">
    <property type="entry name" value="LIPID II:GLYCINE GLYCYLTRANSFERASE"/>
    <property type="match status" value="1"/>
</dbReference>
<dbReference type="HOGENOM" id="CLU_050488_0_0_11"/>
<dbReference type="STRING" id="888050.HMPREF9004_1519"/>
<evidence type="ECO:0000256" key="2">
    <source>
        <dbReference type="ARBA" id="ARBA00022679"/>
    </source>
</evidence>
<evidence type="ECO:0000256" key="5">
    <source>
        <dbReference type="ARBA" id="ARBA00023315"/>
    </source>
</evidence>
<reference evidence="8 9" key="1">
    <citation type="submission" date="2013-03" db="EMBL/GenBank/DDBJ databases">
        <title>Reference genome for the Human Microbiome Project.</title>
        <authorList>
            <person name="Aqrawi P."/>
            <person name="Ayvaz T."/>
            <person name="Bess C."/>
            <person name="Blankenburg K."/>
            <person name="Coyle M."/>
            <person name="Deng J."/>
            <person name="Forbes L."/>
            <person name="Fowler G."/>
            <person name="Francisco L."/>
            <person name="Fu Q."/>
            <person name="Gibbs R."/>
            <person name="Gross S."/>
            <person name="Gubbala S."/>
            <person name="Hale W."/>
            <person name="Hemphill L."/>
            <person name="Highlander S."/>
            <person name="Hirani K."/>
            <person name="Jackson L."/>
            <person name="Jakkamsetti A."/>
            <person name="Javaid M."/>
            <person name="Jayaseelan J.C."/>
            <person name="Jiang H."/>
            <person name="Joshi V."/>
            <person name="Korchina V."/>
            <person name="Kovar C."/>
            <person name="Lara F."/>
            <person name="Lee S."/>
            <person name="Liu Y."/>
            <person name="Mata R."/>
            <person name="Mathew T."/>
            <person name="Munidasa M."/>
            <person name="Muzny D."/>
            <person name="Nazareth L."/>
            <person name="Ngo R."/>
            <person name="Nguyen L."/>
            <person name="Nguyen N."/>
            <person name="Okwuonu G."/>
            <person name="Ongeri F."/>
            <person name="Palculict T."/>
            <person name="Patil S."/>
            <person name="Petrosino J."/>
            <person name="Pham C."/>
            <person name="Pham P."/>
            <person name="Pu L.-L."/>
            <person name="Qin X."/>
            <person name="Qu J."/>
            <person name="Reid J."/>
            <person name="Ross M."/>
            <person name="Ruth R."/>
            <person name="Saada N."/>
            <person name="San Lucas F."/>
            <person name="Santibanez J."/>
            <person name="Shang Y."/>
            <person name="Simmons D."/>
            <person name="Song X.-Z."/>
            <person name="Tang L.-Y."/>
            <person name="Thornton R."/>
            <person name="Warren J."/>
            <person name="Weissenberger G."/>
            <person name="Wilczek-Boney K."/>
            <person name="Worley K."/>
            <person name="Youmans B."/>
            <person name="Zhang J."/>
            <person name="Zhang L."/>
            <person name="Zhao Z."/>
            <person name="Zhou C."/>
            <person name="Zhu D."/>
            <person name="Zhu Y."/>
        </authorList>
    </citation>
    <scope>NUCLEOTIDE SEQUENCE [LARGE SCALE GENOMIC DNA]</scope>
    <source>
        <strain evidence="8 9">F0333</strain>
    </source>
</reference>
<evidence type="ECO:0000256" key="3">
    <source>
        <dbReference type="ARBA" id="ARBA00022960"/>
    </source>
</evidence>
<protein>
    <recommendedName>
        <fullName evidence="7">BioF2-like acetyltransferase domain-containing protein</fullName>
    </recommendedName>
</protein>
<keyword evidence="2" id="KW-0808">Transferase</keyword>
<name>N6WBM0_9ACTO</name>
<dbReference type="AlphaFoldDB" id="N6WBM0"/>
<dbReference type="InterPro" id="IPR003447">
    <property type="entry name" value="FEMABX"/>
</dbReference>
<evidence type="ECO:0000313" key="8">
    <source>
        <dbReference type="EMBL" id="ENO17609.1"/>
    </source>
</evidence>
<evidence type="ECO:0000256" key="6">
    <source>
        <dbReference type="ARBA" id="ARBA00023316"/>
    </source>
</evidence>
<dbReference type="InterPro" id="IPR038740">
    <property type="entry name" value="BioF2-like_GNAT_dom"/>
</dbReference>
<dbReference type="GO" id="GO:0009252">
    <property type="term" value="P:peptidoglycan biosynthetic process"/>
    <property type="evidence" value="ECO:0007669"/>
    <property type="project" value="UniProtKB-KW"/>
</dbReference>
<comment type="similarity">
    <text evidence="1">Belongs to the FemABX family.</text>
</comment>
<organism evidence="8 9">
    <name type="scientific">Schaalia cardiffensis F0333</name>
    <dbReference type="NCBI Taxonomy" id="888050"/>
    <lineage>
        <taxon>Bacteria</taxon>
        <taxon>Bacillati</taxon>
        <taxon>Actinomycetota</taxon>
        <taxon>Actinomycetes</taxon>
        <taxon>Actinomycetales</taxon>
        <taxon>Actinomycetaceae</taxon>
        <taxon>Schaalia</taxon>
    </lineage>
</organism>
<feature type="domain" description="BioF2-like acetyltransferase" evidence="7">
    <location>
        <begin position="155"/>
        <end position="286"/>
    </location>
</feature>
<accession>N6WBM0</accession>
<dbReference type="InterPro" id="IPR016181">
    <property type="entry name" value="Acyl_CoA_acyltransferase"/>
</dbReference>
<sequence>MPTTQIRELSAEDMRRAASGIGGLPVEQSEHWEAFATTQGHSLWGLLGWYEGEKCLAVIALYEHRLRSWRYLWAKNGPVWIKEATPDREAAFRRDLVEWVRKKDRGIVFVRLHAWYSAPELEDVLQTITYDRTVIIDCAKGEREAVLASMPNDGKRSVRRAVKKCEAAGVHIVEETDKARDDFSEYYRVMVETAERDGFRPHASEVYSDLLSTLGEEHARLFVARDGEGELLCWDLVLLNGKKAQAEYGASTARSRQMGAPVLLDFELAVLLGAEGYTGLDLRGAHSVRVPELFTVGKYKRSFAQSFTDVAGAWDLPVSTGQYQLVRTLMGVKRTLTKPSSSR</sequence>